<dbReference type="GeneID" id="27332254"/>
<organism evidence="2 3">
    <name type="scientific">Exophiala spinifera</name>
    <dbReference type="NCBI Taxonomy" id="91928"/>
    <lineage>
        <taxon>Eukaryota</taxon>
        <taxon>Fungi</taxon>
        <taxon>Dikarya</taxon>
        <taxon>Ascomycota</taxon>
        <taxon>Pezizomycotina</taxon>
        <taxon>Eurotiomycetes</taxon>
        <taxon>Chaetothyriomycetidae</taxon>
        <taxon>Chaetothyriales</taxon>
        <taxon>Herpotrichiellaceae</taxon>
        <taxon>Exophiala</taxon>
    </lineage>
</organism>
<dbReference type="EMBL" id="KN847494">
    <property type="protein sequence ID" value="KIW17976.1"/>
    <property type="molecule type" value="Genomic_DNA"/>
</dbReference>
<dbReference type="RefSeq" id="XP_016238192.1">
    <property type="nucleotide sequence ID" value="XM_016379515.1"/>
</dbReference>
<sequence length="98" mass="11339">MSRYSRYQEQNLVYYMIKGYTKCNNYTASNVQYCDSYFSDIKFDSLKRQKEALKKSVKDQRAEVARLAAVATSAFAALAAAQEKEMKLDERLDKLTAR</sequence>
<dbReference type="VEuPathDB" id="FungiDB:PV08_05171"/>
<evidence type="ECO:0000256" key="1">
    <source>
        <dbReference type="SAM" id="Coils"/>
    </source>
</evidence>
<reference evidence="2 3" key="1">
    <citation type="submission" date="2015-01" db="EMBL/GenBank/DDBJ databases">
        <title>The Genome Sequence of Exophiala spinifera CBS89968.</title>
        <authorList>
            <consortium name="The Broad Institute Genomics Platform"/>
            <person name="Cuomo C."/>
            <person name="de Hoog S."/>
            <person name="Gorbushina A."/>
            <person name="Stielow B."/>
            <person name="Teixiera M."/>
            <person name="Abouelleil A."/>
            <person name="Chapman S.B."/>
            <person name="Priest M."/>
            <person name="Young S.K."/>
            <person name="Wortman J."/>
            <person name="Nusbaum C."/>
            <person name="Birren B."/>
        </authorList>
    </citation>
    <scope>NUCLEOTIDE SEQUENCE [LARGE SCALE GENOMIC DNA]</scope>
    <source>
        <strain evidence="2 3">CBS 89968</strain>
    </source>
</reference>
<evidence type="ECO:0000313" key="3">
    <source>
        <dbReference type="Proteomes" id="UP000053328"/>
    </source>
</evidence>
<feature type="coiled-coil region" evidence="1">
    <location>
        <begin position="43"/>
        <end position="98"/>
    </location>
</feature>
<dbReference type="AlphaFoldDB" id="A0A0D1YRX2"/>
<keyword evidence="3" id="KW-1185">Reference proteome</keyword>
<evidence type="ECO:0000313" key="2">
    <source>
        <dbReference type="EMBL" id="KIW17976.1"/>
    </source>
</evidence>
<name>A0A0D1YRX2_9EURO</name>
<protein>
    <submittedName>
        <fullName evidence="2">Uncharacterized protein</fullName>
    </submittedName>
</protein>
<accession>A0A0D1YRX2</accession>
<dbReference type="Proteomes" id="UP000053328">
    <property type="component" value="Unassembled WGS sequence"/>
</dbReference>
<gene>
    <name evidence="2" type="ORF">PV08_05171</name>
</gene>
<proteinExistence type="predicted"/>
<dbReference type="HOGENOM" id="CLU_2333619_0_0_1"/>
<keyword evidence="1" id="KW-0175">Coiled coil</keyword>